<proteinExistence type="predicted"/>
<reference evidence="2" key="1">
    <citation type="submission" date="2014-09" db="EMBL/GenBank/DDBJ databases">
        <authorList>
            <person name="Magalhaes I.L.F."/>
            <person name="Oliveira U."/>
            <person name="Santos F.R."/>
            <person name="Vidigal T.H.D.A."/>
            <person name="Brescovit A.D."/>
            <person name="Santos A.J."/>
        </authorList>
    </citation>
    <scope>NUCLEOTIDE SEQUENCE</scope>
    <source>
        <tissue evidence="2">Shoot tissue taken approximately 20 cm above the soil surface</tissue>
    </source>
</reference>
<keyword evidence="2" id="KW-0489">Methyltransferase</keyword>
<name>A0A0A9DLV8_ARUDO</name>
<sequence>MRAAPACCWRQRRRGDVRAEPPRQGGEGRGGRGSGGWLGLGRGLGGGAATPWEAAAARGGRKEASGRRYGCPSP</sequence>
<evidence type="ECO:0000256" key="1">
    <source>
        <dbReference type="SAM" id="MobiDB-lite"/>
    </source>
</evidence>
<dbReference type="EMBL" id="GBRH01211285">
    <property type="protein sequence ID" value="JAD86610.1"/>
    <property type="molecule type" value="Transcribed_RNA"/>
</dbReference>
<protein>
    <submittedName>
        <fullName evidence="2">Similar to tetrapyrrole methylase family protein</fullName>
    </submittedName>
</protein>
<evidence type="ECO:0000313" key="2">
    <source>
        <dbReference type="EMBL" id="JAD86610.1"/>
    </source>
</evidence>
<feature type="compositionally biased region" description="Gly residues" evidence="1">
    <location>
        <begin position="25"/>
        <end position="48"/>
    </location>
</feature>
<dbReference type="AlphaFoldDB" id="A0A0A9DLV8"/>
<feature type="region of interest" description="Disordered" evidence="1">
    <location>
        <begin position="1"/>
        <end position="74"/>
    </location>
</feature>
<accession>A0A0A9DLV8</accession>
<organism evidence="2">
    <name type="scientific">Arundo donax</name>
    <name type="common">Giant reed</name>
    <name type="synonym">Donax arundinaceus</name>
    <dbReference type="NCBI Taxonomy" id="35708"/>
    <lineage>
        <taxon>Eukaryota</taxon>
        <taxon>Viridiplantae</taxon>
        <taxon>Streptophyta</taxon>
        <taxon>Embryophyta</taxon>
        <taxon>Tracheophyta</taxon>
        <taxon>Spermatophyta</taxon>
        <taxon>Magnoliopsida</taxon>
        <taxon>Liliopsida</taxon>
        <taxon>Poales</taxon>
        <taxon>Poaceae</taxon>
        <taxon>PACMAD clade</taxon>
        <taxon>Arundinoideae</taxon>
        <taxon>Arundineae</taxon>
        <taxon>Arundo</taxon>
    </lineage>
</organism>
<dbReference type="GO" id="GO:0032259">
    <property type="term" value="P:methylation"/>
    <property type="evidence" value="ECO:0007669"/>
    <property type="project" value="UniProtKB-KW"/>
</dbReference>
<keyword evidence="2" id="KW-0808">Transferase</keyword>
<dbReference type="GO" id="GO:0008168">
    <property type="term" value="F:methyltransferase activity"/>
    <property type="evidence" value="ECO:0007669"/>
    <property type="project" value="UniProtKB-KW"/>
</dbReference>
<feature type="compositionally biased region" description="Low complexity" evidence="1">
    <location>
        <begin position="49"/>
        <end position="58"/>
    </location>
</feature>
<reference evidence="2" key="2">
    <citation type="journal article" date="2015" name="Data Brief">
        <title>Shoot transcriptome of the giant reed, Arundo donax.</title>
        <authorList>
            <person name="Barrero R.A."/>
            <person name="Guerrero F.D."/>
            <person name="Moolhuijzen P."/>
            <person name="Goolsby J.A."/>
            <person name="Tidwell J."/>
            <person name="Bellgard S.E."/>
            <person name="Bellgard M.I."/>
        </authorList>
    </citation>
    <scope>NUCLEOTIDE SEQUENCE</scope>
    <source>
        <tissue evidence="2">Shoot tissue taken approximately 20 cm above the soil surface</tissue>
    </source>
</reference>